<sequence length="532" mass="59021">MPSSPFTPDLDTVVENALDRFHIPGVSFSVVHGEDTWSKGYGYSQLEPRKDVTPSTLFYAASTSKAHLCAAWAVYIASDTNKQKPKDEQISFSTPLADIIREDFVLSDPIRTTQVTIEDAVSHRTGLPRHELSYGYEDKTTVKGLTRNLRNLPFHNELRAEFEYCNTPFVAASHALETVTGKPLADYLRETLWAPLGMKQTYGGYGEAAQAIKHNNDVLAKGHTWTKLPQDPAEQDGHLEEEGYMDLSEISGAGWAISTADDYAKWMRAWLDPTAHGGKGLLTEDMIKELWKPRSIVPASDHDKTPFDGIMTYGLGWFICTYKGHMLYWHPGGLTGAGSLIVLVPDLKWGVTFFPNGDNGGGKLKGLAVELLDRALGIPEHERTAMQKTDDSVLASYREMANEYDKARSDRFGGHTTAVNRLPLILSIEQYAGTYRNETYGPLRFTTQKSSDGSQDILLCSIDDRTWARTLTLEHVNSHYWFVTMSGMHSPLKTASKAESRVGVGGMVEAIGIAMEASLPDALFWFEKEAPA</sequence>
<gene>
    <name evidence="3" type="ORF">LTR36_000326</name>
</gene>
<name>A0AAV9K0A1_9PEZI</name>
<dbReference type="PANTHER" id="PTHR46825:SF9">
    <property type="entry name" value="BETA-LACTAMASE-RELATED DOMAIN-CONTAINING PROTEIN"/>
    <property type="match status" value="1"/>
</dbReference>
<evidence type="ECO:0000313" key="4">
    <source>
        <dbReference type="Proteomes" id="UP001324427"/>
    </source>
</evidence>
<dbReference type="AlphaFoldDB" id="A0AAV9K0A1"/>
<comment type="similarity">
    <text evidence="1">Belongs to the peptidase S12 family.</text>
</comment>
<protein>
    <recommendedName>
        <fullName evidence="2">Beta-lactamase-related domain-containing protein</fullName>
    </recommendedName>
</protein>
<dbReference type="EMBL" id="JAVFHQ010000001">
    <property type="protein sequence ID" value="KAK4550747.1"/>
    <property type="molecule type" value="Genomic_DNA"/>
</dbReference>
<dbReference type="InterPro" id="IPR012338">
    <property type="entry name" value="Beta-lactam/transpept-like"/>
</dbReference>
<dbReference type="SUPFAM" id="SSF56601">
    <property type="entry name" value="beta-lactamase/transpeptidase-like"/>
    <property type="match status" value="1"/>
</dbReference>
<proteinExistence type="inferred from homology"/>
<dbReference type="Proteomes" id="UP001324427">
    <property type="component" value="Unassembled WGS sequence"/>
</dbReference>
<evidence type="ECO:0000259" key="2">
    <source>
        <dbReference type="Pfam" id="PF00144"/>
    </source>
</evidence>
<keyword evidence="4" id="KW-1185">Reference proteome</keyword>
<evidence type="ECO:0000256" key="1">
    <source>
        <dbReference type="ARBA" id="ARBA00038215"/>
    </source>
</evidence>
<reference evidence="3 4" key="1">
    <citation type="submission" date="2021-11" db="EMBL/GenBank/DDBJ databases">
        <title>Black yeast isolated from Biological Soil Crust.</title>
        <authorList>
            <person name="Kurbessoian T."/>
        </authorList>
    </citation>
    <scope>NUCLEOTIDE SEQUENCE [LARGE SCALE GENOMIC DNA]</scope>
    <source>
        <strain evidence="3 4">CCFEE 5522</strain>
    </source>
</reference>
<evidence type="ECO:0000313" key="3">
    <source>
        <dbReference type="EMBL" id="KAK4550747.1"/>
    </source>
</evidence>
<dbReference type="Gene3D" id="3.40.710.10">
    <property type="entry name" value="DD-peptidase/beta-lactamase superfamily"/>
    <property type="match status" value="1"/>
</dbReference>
<organism evidence="3 4">
    <name type="scientific">Oleoguttula mirabilis</name>
    <dbReference type="NCBI Taxonomy" id="1507867"/>
    <lineage>
        <taxon>Eukaryota</taxon>
        <taxon>Fungi</taxon>
        <taxon>Dikarya</taxon>
        <taxon>Ascomycota</taxon>
        <taxon>Pezizomycotina</taxon>
        <taxon>Dothideomycetes</taxon>
        <taxon>Dothideomycetidae</taxon>
        <taxon>Mycosphaerellales</taxon>
        <taxon>Teratosphaeriaceae</taxon>
        <taxon>Oleoguttula</taxon>
    </lineage>
</organism>
<dbReference type="InterPro" id="IPR050491">
    <property type="entry name" value="AmpC-like"/>
</dbReference>
<feature type="domain" description="Beta-lactamase-related" evidence="2">
    <location>
        <begin position="10"/>
        <end position="362"/>
    </location>
</feature>
<accession>A0AAV9K0A1</accession>
<dbReference type="InterPro" id="IPR001466">
    <property type="entry name" value="Beta-lactam-related"/>
</dbReference>
<dbReference type="PANTHER" id="PTHR46825">
    <property type="entry name" value="D-ALANYL-D-ALANINE-CARBOXYPEPTIDASE/ENDOPEPTIDASE AMPH"/>
    <property type="match status" value="1"/>
</dbReference>
<dbReference type="Pfam" id="PF00144">
    <property type="entry name" value="Beta-lactamase"/>
    <property type="match status" value="1"/>
</dbReference>
<comment type="caution">
    <text evidence="3">The sequence shown here is derived from an EMBL/GenBank/DDBJ whole genome shotgun (WGS) entry which is preliminary data.</text>
</comment>